<gene>
    <name evidence="2" type="ORF">H5410_005074</name>
</gene>
<dbReference type="Proteomes" id="UP000824120">
    <property type="component" value="Chromosome 2"/>
</dbReference>
<name>A0A9J6A653_SOLCO</name>
<comment type="caution">
    <text evidence="2">The sequence shown here is derived from an EMBL/GenBank/DDBJ whole genome shotgun (WGS) entry which is preliminary data.</text>
</comment>
<dbReference type="AlphaFoldDB" id="A0A9J6A653"/>
<protein>
    <submittedName>
        <fullName evidence="2">Uncharacterized protein</fullName>
    </submittedName>
</protein>
<organism evidence="2 3">
    <name type="scientific">Solanum commersonii</name>
    <name type="common">Commerson's wild potato</name>
    <name type="synonym">Commerson's nightshade</name>
    <dbReference type="NCBI Taxonomy" id="4109"/>
    <lineage>
        <taxon>Eukaryota</taxon>
        <taxon>Viridiplantae</taxon>
        <taxon>Streptophyta</taxon>
        <taxon>Embryophyta</taxon>
        <taxon>Tracheophyta</taxon>
        <taxon>Spermatophyta</taxon>
        <taxon>Magnoliopsida</taxon>
        <taxon>eudicotyledons</taxon>
        <taxon>Gunneridae</taxon>
        <taxon>Pentapetalae</taxon>
        <taxon>asterids</taxon>
        <taxon>lamiids</taxon>
        <taxon>Solanales</taxon>
        <taxon>Solanaceae</taxon>
        <taxon>Solanoideae</taxon>
        <taxon>Solaneae</taxon>
        <taxon>Solanum</taxon>
    </lineage>
</organism>
<proteinExistence type="predicted"/>
<dbReference type="OrthoDB" id="1300531at2759"/>
<evidence type="ECO:0000313" key="2">
    <source>
        <dbReference type="EMBL" id="KAG5619856.1"/>
    </source>
</evidence>
<feature type="region of interest" description="Disordered" evidence="1">
    <location>
        <begin position="329"/>
        <end position="354"/>
    </location>
</feature>
<reference evidence="2 3" key="1">
    <citation type="submission" date="2020-09" db="EMBL/GenBank/DDBJ databases">
        <title>De no assembly of potato wild relative species, Solanum commersonii.</title>
        <authorList>
            <person name="Cho K."/>
        </authorList>
    </citation>
    <scope>NUCLEOTIDE SEQUENCE [LARGE SCALE GENOMIC DNA]</scope>
    <source>
        <strain evidence="2">LZ3.2</strain>
        <tissue evidence="2">Leaf</tissue>
    </source>
</reference>
<evidence type="ECO:0000313" key="3">
    <source>
        <dbReference type="Proteomes" id="UP000824120"/>
    </source>
</evidence>
<sequence>MDNVLPLLSCYTLKKFSLNFVFKYDDGVSYFPVIDEWLEFAANKKVVDLHLNIRIFEDCVLNWTSMKSLMLEDLFLRDEHIKKIMSNYPQLESLRLHEFCGFNHLHMTSPKCSDTRIKLRDFSSLNHANLDLHCDEFDEMVEKIVKDLLVSTRCVNELILSSWFIKVSDFHFDVGRGRCLLTIAGMQMVDNKFLYFKIFVPPTRQPLKLENLMIFPDRTCYPYYEDEEIDLSEDKKYLSIEEHIQSFLTQYEQCQVNIEKLVIVPNHNDCNSCSTNIFKSDEVFVTFSNKCIYFLRTSGGLRKKKENDMFDGEDDEDMLDKYFDKLAKEEDLSSRQQRSGSNKKNKKRETWKGA</sequence>
<keyword evidence="3" id="KW-1185">Reference proteome</keyword>
<evidence type="ECO:0000256" key="1">
    <source>
        <dbReference type="SAM" id="MobiDB-lite"/>
    </source>
</evidence>
<dbReference type="EMBL" id="JACXVP010000002">
    <property type="protein sequence ID" value="KAG5619856.1"/>
    <property type="molecule type" value="Genomic_DNA"/>
</dbReference>
<accession>A0A9J6A653</accession>